<protein>
    <recommendedName>
        <fullName evidence="1">Expansin-like CBD domain-containing protein</fullName>
    </recommendedName>
</protein>
<comment type="caution">
    <text evidence="2">The sequence shown here is derived from an EMBL/GenBank/DDBJ whole genome shotgun (WGS) entry which is preliminary data.</text>
</comment>
<organism evidence="2 3">
    <name type="scientific">Rubus argutus</name>
    <name type="common">Southern blackberry</name>
    <dbReference type="NCBI Taxonomy" id="59490"/>
    <lineage>
        <taxon>Eukaryota</taxon>
        <taxon>Viridiplantae</taxon>
        <taxon>Streptophyta</taxon>
        <taxon>Embryophyta</taxon>
        <taxon>Tracheophyta</taxon>
        <taxon>Spermatophyta</taxon>
        <taxon>Magnoliopsida</taxon>
        <taxon>eudicotyledons</taxon>
        <taxon>Gunneridae</taxon>
        <taxon>Pentapetalae</taxon>
        <taxon>rosids</taxon>
        <taxon>fabids</taxon>
        <taxon>Rosales</taxon>
        <taxon>Rosaceae</taxon>
        <taxon>Rosoideae</taxon>
        <taxon>Rosoideae incertae sedis</taxon>
        <taxon>Rubus</taxon>
    </lineage>
</organism>
<dbReference type="PROSITE" id="PS50843">
    <property type="entry name" value="EXPANSIN_CBD"/>
    <property type="match status" value="1"/>
</dbReference>
<sequence>MALPGQAEKLRDAGVLQILFARVACDYSGKTIAFPRGPRLKPELFCYCDRNLRGVGNLMQGVRIAPLPLSIRLTSQYSGQTLLAKNVIPNGWKPGATYKSLVNYL</sequence>
<dbReference type="PANTHER" id="PTHR31692:SF49">
    <property type="entry name" value="EXPANSIN-B15-LIKE"/>
    <property type="match status" value="1"/>
</dbReference>
<dbReference type="AlphaFoldDB" id="A0AAW1W3C8"/>
<proteinExistence type="predicted"/>
<gene>
    <name evidence="2" type="ORF">M0R45_037797</name>
</gene>
<dbReference type="PANTHER" id="PTHR31692">
    <property type="entry name" value="EXPANSIN-B3"/>
    <property type="match status" value="1"/>
</dbReference>
<evidence type="ECO:0000259" key="1">
    <source>
        <dbReference type="PROSITE" id="PS50843"/>
    </source>
</evidence>
<name>A0AAW1W3C8_RUBAR</name>
<dbReference type="EMBL" id="JBEDUW010000007">
    <property type="protein sequence ID" value="KAK9913998.1"/>
    <property type="molecule type" value="Genomic_DNA"/>
</dbReference>
<dbReference type="Proteomes" id="UP001457282">
    <property type="component" value="Unassembled WGS sequence"/>
</dbReference>
<dbReference type="Gene3D" id="2.60.40.760">
    <property type="entry name" value="Expansin, cellulose-binding-like domain"/>
    <property type="match status" value="1"/>
</dbReference>
<evidence type="ECO:0000313" key="2">
    <source>
        <dbReference type="EMBL" id="KAK9913998.1"/>
    </source>
</evidence>
<feature type="domain" description="Expansin-like CBD" evidence="1">
    <location>
        <begin position="68"/>
        <end position="100"/>
    </location>
</feature>
<keyword evidence="3" id="KW-1185">Reference proteome</keyword>
<dbReference type="InterPro" id="IPR007117">
    <property type="entry name" value="Expansin_CBD"/>
</dbReference>
<accession>A0AAW1W3C8</accession>
<dbReference type="InterPro" id="IPR036749">
    <property type="entry name" value="Expansin_CBD_sf"/>
</dbReference>
<dbReference type="SUPFAM" id="SSF49590">
    <property type="entry name" value="PHL pollen allergen"/>
    <property type="match status" value="1"/>
</dbReference>
<reference evidence="2 3" key="1">
    <citation type="journal article" date="2023" name="G3 (Bethesda)">
        <title>A chromosome-length genome assembly and annotation of blackberry (Rubus argutus, cv. 'Hillquist').</title>
        <authorList>
            <person name="Bruna T."/>
            <person name="Aryal R."/>
            <person name="Dudchenko O."/>
            <person name="Sargent D.J."/>
            <person name="Mead D."/>
            <person name="Buti M."/>
            <person name="Cavallini A."/>
            <person name="Hytonen T."/>
            <person name="Andres J."/>
            <person name="Pham M."/>
            <person name="Weisz D."/>
            <person name="Mascagni F."/>
            <person name="Usai G."/>
            <person name="Natali L."/>
            <person name="Bassil N."/>
            <person name="Fernandez G.E."/>
            <person name="Lomsadze A."/>
            <person name="Armour M."/>
            <person name="Olukolu B."/>
            <person name="Poorten T."/>
            <person name="Britton C."/>
            <person name="Davik J."/>
            <person name="Ashrafi H."/>
            <person name="Aiden E.L."/>
            <person name="Borodovsky M."/>
            <person name="Worthington M."/>
        </authorList>
    </citation>
    <scope>NUCLEOTIDE SEQUENCE [LARGE SCALE GENOMIC DNA]</scope>
    <source>
        <strain evidence="2">PI 553951</strain>
    </source>
</reference>
<evidence type="ECO:0000313" key="3">
    <source>
        <dbReference type="Proteomes" id="UP001457282"/>
    </source>
</evidence>